<proteinExistence type="predicted"/>
<dbReference type="HOGENOM" id="CLU_2168613_0_0_6"/>
<accession>Q7MZ63</accession>
<reference evidence="2" key="1">
    <citation type="journal article" date="2003" name="Nat. Biotechnol.">
        <title>The genome sequence of the entomopathogenic bacterium Photorhabdus luminescens.</title>
        <authorList>
            <person name="Duchaud E."/>
            <person name="Rusniok C."/>
            <person name="Frangeul L."/>
            <person name="Buchrieser C."/>
            <person name="Givaudan A."/>
            <person name="Taourit S."/>
            <person name="Bocs S."/>
            <person name="Boursaux-Eude C."/>
            <person name="Chandler M."/>
            <person name="Charles J.-F."/>
            <person name="Dassa E."/>
            <person name="Derose R."/>
            <person name="Derzelle S."/>
            <person name="Freyssinet G."/>
            <person name="Gaudriault S."/>
            <person name="Medigue C."/>
            <person name="Lanois A."/>
            <person name="Powell K."/>
            <person name="Siguier P."/>
            <person name="Vincent R."/>
            <person name="Wingate V."/>
            <person name="Zouine M."/>
            <person name="Glaser P."/>
            <person name="Boemare N."/>
            <person name="Danchin A."/>
            <person name="Kunst F."/>
        </authorList>
    </citation>
    <scope>NUCLEOTIDE SEQUENCE [LARGE SCALE GENOMIC DNA]</scope>
    <source>
        <strain evidence="2">DSM 15139 / CIP 105565 / TT01</strain>
    </source>
</reference>
<gene>
    <name evidence="1" type="ordered locus">plu4435</name>
</gene>
<dbReference type="AlphaFoldDB" id="Q7MZ63"/>
<evidence type="ECO:0000313" key="1">
    <source>
        <dbReference type="EMBL" id="CAE16807.1"/>
    </source>
</evidence>
<sequence>MYFGAITFTFWFRLECFAVYASSPLLPPETQDSLRSGLANSLSTTGLLPARSVQLCPAHRSLHSPQVICNNTGNRGVPINSSLYLKSGLLMGTRFLLAQFFMKPYYSTNW</sequence>
<evidence type="ECO:0000313" key="2">
    <source>
        <dbReference type="Proteomes" id="UP000002514"/>
    </source>
</evidence>
<organism evidence="1 2">
    <name type="scientific">Photorhabdus laumondii subsp. laumondii (strain DSM 15139 / CIP 105565 / TT01)</name>
    <name type="common">Photorhabdus luminescens subsp. laumondii</name>
    <dbReference type="NCBI Taxonomy" id="243265"/>
    <lineage>
        <taxon>Bacteria</taxon>
        <taxon>Pseudomonadati</taxon>
        <taxon>Pseudomonadota</taxon>
        <taxon>Gammaproteobacteria</taxon>
        <taxon>Enterobacterales</taxon>
        <taxon>Morganellaceae</taxon>
        <taxon>Photorhabdus</taxon>
    </lineage>
</organism>
<dbReference type="KEGG" id="plu:plu4435"/>
<dbReference type="EMBL" id="BX571873">
    <property type="protein sequence ID" value="CAE16807.1"/>
    <property type="molecule type" value="Genomic_DNA"/>
</dbReference>
<keyword evidence="2" id="KW-1185">Reference proteome</keyword>
<protein>
    <submittedName>
        <fullName evidence="1">Photorhabdus luminescens subsp. laumondii TTO1 complete genome segment 15/17</fullName>
    </submittedName>
</protein>
<name>Q7MZ63_PHOLL</name>
<dbReference type="Proteomes" id="UP000002514">
    <property type="component" value="Chromosome"/>
</dbReference>